<sequence length="109" mass="12430">MPNLAYLEVIETFNLLLEILLKDVDLCVHFAINDAKVEGFTHVFHNYEDSQEYNIRIQEFGFKQMPVSVTWSNLISLSLEDLKLTNGSIKKIVLAGCPNLGSIVWKLTM</sequence>
<dbReference type="Proteomes" id="UP000824120">
    <property type="component" value="Chromosome 8"/>
</dbReference>
<comment type="caution">
    <text evidence="1">The sequence shown here is derived from an EMBL/GenBank/DDBJ whole genome shotgun (WGS) entry which is preliminary data.</text>
</comment>
<keyword evidence="2" id="KW-1185">Reference proteome</keyword>
<name>A0A9J5XVA7_SOLCO</name>
<dbReference type="EMBL" id="JACXVP010000008">
    <property type="protein sequence ID" value="KAG5591765.1"/>
    <property type="molecule type" value="Genomic_DNA"/>
</dbReference>
<dbReference type="OrthoDB" id="1289318at2759"/>
<accession>A0A9J5XVA7</accession>
<organism evidence="1 2">
    <name type="scientific">Solanum commersonii</name>
    <name type="common">Commerson's wild potato</name>
    <name type="synonym">Commerson's nightshade</name>
    <dbReference type="NCBI Taxonomy" id="4109"/>
    <lineage>
        <taxon>Eukaryota</taxon>
        <taxon>Viridiplantae</taxon>
        <taxon>Streptophyta</taxon>
        <taxon>Embryophyta</taxon>
        <taxon>Tracheophyta</taxon>
        <taxon>Spermatophyta</taxon>
        <taxon>Magnoliopsida</taxon>
        <taxon>eudicotyledons</taxon>
        <taxon>Gunneridae</taxon>
        <taxon>Pentapetalae</taxon>
        <taxon>asterids</taxon>
        <taxon>lamiids</taxon>
        <taxon>Solanales</taxon>
        <taxon>Solanaceae</taxon>
        <taxon>Solanoideae</taxon>
        <taxon>Solaneae</taxon>
        <taxon>Solanum</taxon>
    </lineage>
</organism>
<gene>
    <name evidence="1" type="ORF">H5410_042279</name>
</gene>
<evidence type="ECO:0000313" key="2">
    <source>
        <dbReference type="Proteomes" id="UP000824120"/>
    </source>
</evidence>
<protein>
    <submittedName>
        <fullName evidence="1">Uncharacterized protein</fullName>
    </submittedName>
</protein>
<dbReference type="AlphaFoldDB" id="A0A9J5XVA7"/>
<evidence type="ECO:0000313" key="1">
    <source>
        <dbReference type="EMBL" id="KAG5591765.1"/>
    </source>
</evidence>
<reference evidence="1 2" key="1">
    <citation type="submission" date="2020-09" db="EMBL/GenBank/DDBJ databases">
        <title>De no assembly of potato wild relative species, Solanum commersonii.</title>
        <authorList>
            <person name="Cho K."/>
        </authorList>
    </citation>
    <scope>NUCLEOTIDE SEQUENCE [LARGE SCALE GENOMIC DNA]</scope>
    <source>
        <strain evidence="1">LZ3.2</strain>
        <tissue evidence="1">Leaf</tissue>
    </source>
</reference>
<proteinExistence type="predicted"/>